<organism evidence="11 12">
    <name type="scientific">Mycoemilia scoparia</name>
    <dbReference type="NCBI Taxonomy" id="417184"/>
    <lineage>
        <taxon>Eukaryota</taxon>
        <taxon>Fungi</taxon>
        <taxon>Fungi incertae sedis</taxon>
        <taxon>Zoopagomycota</taxon>
        <taxon>Kickxellomycotina</taxon>
        <taxon>Kickxellomycetes</taxon>
        <taxon>Kickxellales</taxon>
        <taxon>Kickxellaceae</taxon>
        <taxon>Mycoemilia</taxon>
    </lineage>
</organism>
<feature type="transmembrane region" description="Helical" evidence="8">
    <location>
        <begin position="297"/>
        <end position="314"/>
    </location>
</feature>
<evidence type="ECO:0000313" key="11">
    <source>
        <dbReference type="EMBL" id="KAJ1919601.1"/>
    </source>
</evidence>
<keyword evidence="7 8" id="KW-0924">Ammonia transport</keyword>
<dbReference type="EMBL" id="JANBPU010000024">
    <property type="protein sequence ID" value="KAJ1919601.1"/>
    <property type="molecule type" value="Genomic_DNA"/>
</dbReference>
<dbReference type="Proteomes" id="UP001150538">
    <property type="component" value="Unassembled WGS sequence"/>
</dbReference>
<keyword evidence="12" id="KW-1185">Reference proteome</keyword>
<evidence type="ECO:0000256" key="5">
    <source>
        <dbReference type="ARBA" id="ARBA00022989"/>
    </source>
</evidence>
<name>A0A9W7ZZ28_9FUNG</name>
<keyword evidence="3 8" id="KW-0813">Transport</keyword>
<evidence type="ECO:0000256" key="2">
    <source>
        <dbReference type="ARBA" id="ARBA00005887"/>
    </source>
</evidence>
<evidence type="ECO:0000256" key="9">
    <source>
        <dbReference type="SAM" id="MobiDB-lite"/>
    </source>
</evidence>
<evidence type="ECO:0000256" key="7">
    <source>
        <dbReference type="ARBA" id="ARBA00023177"/>
    </source>
</evidence>
<dbReference type="PANTHER" id="PTHR43029:SF10">
    <property type="entry name" value="AMMONIUM TRANSPORTER MEP2"/>
    <property type="match status" value="1"/>
</dbReference>
<feature type="transmembrane region" description="Helical" evidence="8">
    <location>
        <begin position="173"/>
        <end position="196"/>
    </location>
</feature>
<feature type="domain" description="Ammonium transporter AmtB-like" evidence="10">
    <location>
        <begin position="21"/>
        <end position="425"/>
    </location>
</feature>
<comment type="similarity">
    <text evidence="2 8">Belongs to the ammonia transporter channel (TC 1.A.11.2) family.</text>
</comment>
<keyword evidence="4 8" id="KW-0812">Transmembrane</keyword>
<evidence type="ECO:0000313" key="12">
    <source>
        <dbReference type="Proteomes" id="UP001150538"/>
    </source>
</evidence>
<proteinExistence type="inferred from homology"/>
<protein>
    <recommendedName>
        <fullName evidence="8">Ammonium transporter</fullName>
    </recommendedName>
</protein>
<feature type="region of interest" description="Disordered" evidence="9">
    <location>
        <begin position="426"/>
        <end position="513"/>
    </location>
</feature>
<dbReference type="OrthoDB" id="534912at2759"/>
<evidence type="ECO:0000256" key="1">
    <source>
        <dbReference type="ARBA" id="ARBA00004141"/>
    </source>
</evidence>
<evidence type="ECO:0000259" key="10">
    <source>
        <dbReference type="Pfam" id="PF00909"/>
    </source>
</evidence>
<evidence type="ECO:0000256" key="3">
    <source>
        <dbReference type="ARBA" id="ARBA00022448"/>
    </source>
</evidence>
<comment type="subcellular location">
    <subcellularLocation>
        <location evidence="8">Cell membrane</location>
        <topology evidence="8">Multi-pass membrane protein</topology>
    </subcellularLocation>
    <subcellularLocation>
        <location evidence="1">Membrane</location>
        <topology evidence="1">Multi-pass membrane protein</topology>
    </subcellularLocation>
</comment>
<dbReference type="InterPro" id="IPR018047">
    <property type="entry name" value="Ammonium_transpt_CS"/>
</dbReference>
<feature type="transmembrane region" description="Helical" evidence="8">
    <location>
        <begin position="373"/>
        <end position="395"/>
    </location>
</feature>
<evidence type="ECO:0000256" key="6">
    <source>
        <dbReference type="ARBA" id="ARBA00023136"/>
    </source>
</evidence>
<keyword evidence="6 8" id="KW-0472">Membrane</keyword>
<feature type="transmembrane region" description="Helical" evidence="8">
    <location>
        <begin position="142"/>
        <end position="161"/>
    </location>
</feature>
<feature type="transmembrane region" description="Helical" evidence="8">
    <location>
        <begin position="243"/>
        <end position="265"/>
    </location>
</feature>
<dbReference type="InterPro" id="IPR001905">
    <property type="entry name" value="Ammonium_transpt"/>
</dbReference>
<evidence type="ECO:0000256" key="8">
    <source>
        <dbReference type="RuleBase" id="RU362002"/>
    </source>
</evidence>
<gene>
    <name evidence="11" type="primary">MEP2</name>
    <name evidence="11" type="ORF">H4219_001849</name>
</gene>
<feature type="transmembrane region" description="Helical" evidence="8">
    <location>
        <begin position="112"/>
        <end position="133"/>
    </location>
</feature>
<feature type="transmembrane region" description="Helical" evidence="8">
    <location>
        <begin position="53"/>
        <end position="73"/>
    </location>
</feature>
<reference evidence="11" key="1">
    <citation type="submission" date="2022-07" db="EMBL/GenBank/DDBJ databases">
        <title>Phylogenomic reconstructions and comparative analyses of Kickxellomycotina fungi.</title>
        <authorList>
            <person name="Reynolds N.K."/>
            <person name="Stajich J.E."/>
            <person name="Barry K."/>
            <person name="Grigoriev I.V."/>
            <person name="Crous P."/>
            <person name="Smith M.E."/>
        </authorList>
    </citation>
    <scope>NUCLEOTIDE SEQUENCE</scope>
    <source>
        <strain evidence="11">NBRC 100468</strain>
    </source>
</reference>
<evidence type="ECO:0000256" key="4">
    <source>
        <dbReference type="ARBA" id="ARBA00022692"/>
    </source>
</evidence>
<dbReference type="InterPro" id="IPR024041">
    <property type="entry name" value="NH4_transpt_AmtB-like_dom"/>
</dbReference>
<dbReference type="Gene3D" id="1.10.3430.10">
    <property type="entry name" value="Ammonium transporter AmtB like domains"/>
    <property type="match status" value="1"/>
</dbReference>
<dbReference type="Pfam" id="PF00909">
    <property type="entry name" value="Ammonium_transp"/>
    <property type="match status" value="1"/>
</dbReference>
<dbReference type="InterPro" id="IPR029020">
    <property type="entry name" value="Ammonium/urea_transptr"/>
</dbReference>
<dbReference type="SUPFAM" id="SSF111352">
    <property type="entry name" value="Ammonium transporter"/>
    <property type="match status" value="1"/>
</dbReference>
<dbReference type="GO" id="GO:0008519">
    <property type="term" value="F:ammonium channel activity"/>
    <property type="evidence" value="ECO:0007669"/>
    <property type="project" value="InterPro"/>
</dbReference>
<feature type="transmembrane region" description="Helical" evidence="8">
    <location>
        <begin position="326"/>
        <end position="347"/>
    </location>
</feature>
<comment type="caution">
    <text evidence="11">The sequence shown here is derived from an EMBL/GenBank/DDBJ whole genome shotgun (WGS) entry which is preliminary data.</text>
</comment>
<dbReference type="NCBIfam" id="TIGR00836">
    <property type="entry name" value="amt"/>
    <property type="match status" value="1"/>
</dbReference>
<dbReference type="PROSITE" id="PS01219">
    <property type="entry name" value="AMMONIUM_TRANSP"/>
    <property type="match status" value="1"/>
</dbReference>
<dbReference type="AlphaFoldDB" id="A0A9W7ZZ28"/>
<sequence>MLGKRQTSTDPIPGLDTGDTAWVLASTALVFIMIPGLGYFYSGMVRSKNAVSLVLLCSLSMSIIAFQWVFWGYSLAFSKTATSSVIGNVRYFLLLHINDTTHPNAPTIPETLFAMFQGLFAALTGALTIGAAAERVRFMPTLVYFFIWTTLVYCPIAYWTWSANGFLSKLGVYDFAGGTPVEICSGFSALAYALVLGKRHGFGEESFEPHNYLNIQLGAALLWFGWFGFNSGSVVAANGRAGVAIFDTHIAGALAGLSWALVAYIRYGRKFSSFHFCSGAVSGMVAITPAAGFVAPWAALVFGAVAGVVCHFAVELKEKFGFDDALDVFAVHGVGGMVGMLLTGIFADKKIAILSGQVIGGGWINGRWKQLPIQMAAIAAGALWSLIISFLILYIMNLIPFLEMRVHHEAEATGLDLAEMGEAGYNYAPNPNQPPSTLLSYNFEPTPKDSDTNSNTRRSNSEPQQDPSPSLDGLQMNFNEKAPRPDTGPSEPPNQMDDEQKMSKAQPEINEKP</sequence>
<keyword evidence="5 8" id="KW-1133">Transmembrane helix</keyword>
<feature type="transmembrane region" description="Helical" evidence="8">
    <location>
        <begin position="272"/>
        <end position="291"/>
    </location>
</feature>
<feature type="transmembrane region" description="Helical" evidence="8">
    <location>
        <begin position="20"/>
        <end position="41"/>
    </location>
</feature>
<dbReference type="PANTHER" id="PTHR43029">
    <property type="entry name" value="AMMONIUM TRANSPORTER MEP2"/>
    <property type="match status" value="1"/>
</dbReference>
<accession>A0A9W7ZZ28</accession>
<dbReference type="GO" id="GO:0005886">
    <property type="term" value="C:plasma membrane"/>
    <property type="evidence" value="ECO:0007669"/>
    <property type="project" value="UniProtKB-SubCell"/>
</dbReference>